<dbReference type="PANTHER" id="PTHR35807">
    <property type="entry name" value="TRANSCRIPTIONAL REGULATOR REDD-RELATED"/>
    <property type="match status" value="1"/>
</dbReference>
<evidence type="ECO:0000256" key="4">
    <source>
        <dbReference type="ARBA" id="ARBA00023163"/>
    </source>
</evidence>
<dbReference type="RefSeq" id="WP_344588534.1">
    <property type="nucleotide sequence ID" value="NZ_BAAARW010000006.1"/>
</dbReference>
<accession>A0ABN3IQL4</accession>
<proteinExistence type="inferred from homology"/>
<dbReference type="InterPro" id="IPR011990">
    <property type="entry name" value="TPR-like_helical_dom_sf"/>
</dbReference>
<dbReference type="PROSITE" id="PS51755">
    <property type="entry name" value="OMPR_PHOB"/>
    <property type="match status" value="1"/>
</dbReference>
<dbReference type="InterPro" id="IPR036388">
    <property type="entry name" value="WH-like_DNA-bd_sf"/>
</dbReference>
<comment type="similarity">
    <text evidence="1">Belongs to the AfsR/DnrI/RedD regulatory family.</text>
</comment>
<dbReference type="InterPro" id="IPR016032">
    <property type="entry name" value="Sig_transdc_resp-reg_C-effctor"/>
</dbReference>
<dbReference type="CDD" id="cd15831">
    <property type="entry name" value="BTAD"/>
    <property type="match status" value="1"/>
</dbReference>
<organism evidence="7 8">
    <name type="scientific">Actinomadura vinacea</name>
    <dbReference type="NCBI Taxonomy" id="115336"/>
    <lineage>
        <taxon>Bacteria</taxon>
        <taxon>Bacillati</taxon>
        <taxon>Actinomycetota</taxon>
        <taxon>Actinomycetes</taxon>
        <taxon>Streptosporangiales</taxon>
        <taxon>Thermomonosporaceae</taxon>
        <taxon>Actinomadura</taxon>
    </lineage>
</organism>
<dbReference type="SMART" id="SM00862">
    <property type="entry name" value="Trans_reg_C"/>
    <property type="match status" value="1"/>
</dbReference>
<reference evidence="7 8" key="1">
    <citation type="journal article" date="2019" name="Int. J. Syst. Evol. Microbiol.">
        <title>The Global Catalogue of Microorganisms (GCM) 10K type strain sequencing project: providing services to taxonomists for standard genome sequencing and annotation.</title>
        <authorList>
            <consortium name="The Broad Institute Genomics Platform"/>
            <consortium name="The Broad Institute Genome Sequencing Center for Infectious Disease"/>
            <person name="Wu L."/>
            <person name="Ma J."/>
        </authorList>
    </citation>
    <scope>NUCLEOTIDE SEQUENCE [LARGE SCALE GENOMIC DNA]</scope>
    <source>
        <strain evidence="7 8">JCM 3325</strain>
    </source>
</reference>
<protein>
    <recommendedName>
        <fullName evidence="6">OmpR/PhoB-type domain-containing protein</fullName>
    </recommendedName>
</protein>
<dbReference type="InterPro" id="IPR001867">
    <property type="entry name" value="OmpR/PhoB-type_DNA-bd"/>
</dbReference>
<dbReference type="SUPFAM" id="SSF46894">
    <property type="entry name" value="C-terminal effector domain of the bipartite response regulators"/>
    <property type="match status" value="1"/>
</dbReference>
<feature type="DNA-binding region" description="OmpR/PhoB-type" evidence="5">
    <location>
        <begin position="1"/>
        <end position="97"/>
    </location>
</feature>
<dbReference type="InterPro" id="IPR051677">
    <property type="entry name" value="AfsR-DnrI-RedD_regulator"/>
</dbReference>
<dbReference type="InterPro" id="IPR005158">
    <property type="entry name" value="BTAD"/>
</dbReference>
<keyword evidence="2" id="KW-0805">Transcription regulation</keyword>
<gene>
    <name evidence="7" type="ORF">GCM10010191_21170</name>
</gene>
<name>A0ABN3IQL4_9ACTN</name>
<dbReference type="Gene3D" id="1.10.10.10">
    <property type="entry name" value="Winged helix-like DNA-binding domain superfamily/Winged helix DNA-binding domain"/>
    <property type="match status" value="1"/>
</dbReference>
<comment type="caution">
    <text evidence="7">The sequence shown here is derived from an EMBL/GenBank/DDBJ whole genome shotgun (WGS) entry which is preliminary data.</text>
</comment>
<keyword evidence="3 5" id="KW-0238">DNA-binding</keyword>
<dbReference type="Pfam" id="PF00486">
    <property type="entry name" value="Trans_reg_C"/>
    <property type="match status" value="1"/>
</dbReference>
<evidence type="ECO:0000256" key="1">
    <source>
        <dbReference type="ARBA" id="ARBA00005820"/>
    </source>
</evidence>
<evidence type="ECO:0000313" key="8">
    <source>
        <dbReference type="Proteomes" id="UP001501231"/>
    </source>
</evidence>
<dbReference type="PANTHER" id="PTHR35807:SF1">
    <property type="entry name" value="TRANSCRIPTIONAL REGULATOR REDD"/>
    <property type="match status" value="1"/>
</dbReference>
<dbReference type="Proteomes" id="UP001501231">
    <property type="component" value="Unassembled WGS sequence"/>
</dbReference>
<evidence type="ECO:0000313" key="7">
    <source>
        <dbReference type="EMBL" id="GAA2411620.1"/>
    </source>
</evidence>
<dbReference type="SMART" id="SM01043">
    <property type="entry name" value="BTAD"/>
    <property type="match status" value="1"/>
</dbReference>
<dbReference type="Pfam" id="PF03704">
    <property type="entry name" value="BTAD"/>
    <property type="match status" value="1"/>
</dbReference>
<evidence type="ECO:0000256" key="5">
    <source>
        <dbReference type="PROSITE-ProRule" id="PRU01091"/>
    </source>
</evidence>
<dbReference type="SUPFAM" id="SSF48452">
    <property type="entry name" value="TPR-like"/>
    <property type="match status" value="1"/>
</dbReference>
<keyword evidence="8" id="KW-1185">Reference proteome</keyword>
<dbReference type="EMBL" id="BAAARW010000006">
    <property type="protein sequence ID" value="GAA2411620.1"/>
    <property type="molecule type" value="Genomic_DNA"/>
</dbReference>
<feature type="domain" description="OmpR/PhoB-type" evidence="6">
    <location>
        <begin position="1"/>
        <end position="97"/>
    </location>
</feature>
<evidence type="ECO:0000256" key="2">
    <source>
        <dbReference type="ARBA" id="ARBA00023015"/>
    </source>
</evidence>
<dbReference type="Gene3D" id="1.25.40.10">
    <property type="entry name" value="Tetratricopeptide repeat domain"/>
    <property type="match status" value="1"/>
</dbReference>
<evidence type="ECO:0000259" key="6">
    <source>
        <dbReference type="PROSITE" id="PS51755"/>
    </source>
</evidence>
<evidence type="ECO:0000256" key="3">
    <source>
        <dbReference type="ARBA" id="ARBA00023125"/>
    </source>
</evidence>
<sequence length="252" mass="28267">MHFKTLGTLEASSGYTTLTPSAPKQRSVLCLLLTTPNEVVSTGALFEELWDNDPPASAQTTLQTYIYQLRKRFGAGDAVWAARNILVTRHGGYTLVIPEDGIDVTRFETLTAAGRSALDQGRLDLASRTLRAALTLWRGPALADVATGPRLETHRIRLEEARINAIEMRIKAEMAMGHHQRLVGELKELVARHSLNEWFHHQLMLALSRTGRRQEALEVYHNLRRILVEELGIEPNHDMRDLHRGILTADAV</sequence>
<keyword evidence="4" id="KW-0804">Transcription</keyword>